<dbReference type="InterPro" id="IPR054722">
    <property type="entry name" value="PolX-like_BBD"/>
</dbReference>
<dbReference type="Proteomes" id="UP000813463">
    <property type="component" value="Chromosome 1"/>
</dbReference>
<reference evidence="4" key="2">
    <citation type="submission" date="2025-08" db="UniProtKB">
        <authorList>
            <consortium name="RefSeq"/>
        </authorList>
    </citation>
    <scope>IDENTIFICATION</scope>
    <source>
        <tissue evidence="4">Leaf</tissue>
    </source>
</reference>
<organism evidence="3 4">
    <name type="scientific">Spinacia oleracea</name>
    <name type="common">Spinach</name>
    <dbReference type="NCBI Taxonomy" id="3562"/>
    <lineage>
        <taxon>Eukaryota</taxon>
        <taxon>Viridiplantae</taxon>
        <taxon>Streptophyta</taxon>
        <taxon>Embryophyta</taxon>
        <taxon>Tracheophyta</taxon>
        <taxon>Spermatophyta</taxon>
        <taxon>Magnoliopsida</taxon>
        <taxon>eudicotyledons</taxon>
        <taxon>Gunneridae</taxon>
        <taxon>Pentapetalae</taxon>
        <taxon>Caryophyllales</taxon>
        <taxon>Chenopodiaceae</taxon>
        <taxon>Chenopodioideae</taxon>
        <taxon>Anserineae</taxon>
        <taxon>Spinacia</taxon>
    </lineage>
</organism>
<protein>
    <recommendedName>
        <fullName evidence="2">Retrovirus-related Pol polyprotein from transposon TNT 1-94-like beta-barrel domain-containing protein</fullName>
    </recommendedName>
</protein>
<evidence type="ECO:0000259" key="2">
    <source>
        <dbReference type="Pfam" id="PF22936"/>
    </source>
</evidence>
<keyword evidence="3" id="KW-1185">Reference proteome</keyword>
<dbReference type="PANTHER" id="PTHR35317:SF44">
    <property type="entry name" value="RNA-DIRECTED DNA POLYMERASE"/>
    <property type="match status" value="1"/>
</dbReference>
<dbReference type="PANTHER" id="PTHR35317">
    <property type="entry name" value="OS04G0629600 PROTEIN"/>
    <property type="match status" value="1"/>
</dbReference>
<evidence type="ECO:0000313" key="4">
    <source>
        <dbReference type="RefSeq" id="XP_056690494.1"/>
    </source>
</evidence>
<evidence type="ECO:0000256" key="1">
    <source>
        <dbReference type="SAM" id="MobiDB-lite"/>
    </source>
</evidence>
<name>A0ABM3R4F2_SPIOL</name>
<dbReference type="GeneID" id="130465663"/>
<feature type="domain" description="Retrovirus-related Pol polyprotein from transposon TNT 1-94-like beta-barrel" evidence="2">
    <location>
        <begin position="324"/>
        <end position="365"/>
    </location>
</feature>
<evidence type="ECO:0000313" key="3">
    <source>
        <dbReference type="Proteomes" id="UP000813463"/>
    </source>
</evidence>
<dbReference type="Pfam" id="PF22936">
    <property type="entry name" value="Pol_BBD"/>
    <property type="match status" value="1"/>
</dbReference>
<reference evidence="3" key="1">
    <citation type="journal article" date="2021" name="Nat. Commun.">
        <title>Genomic analyses provide insights into spinach domestication and the genetic basis of agronomic traits.</title>
        <authorList>
            <person name="Cai X."/>
            <person name="Sun X."/>
            <person name="Xu C."/>
            <person name="Sun H."/>
            <person name="Wang X."/>
            <person name="Ge C."/>
            <person name="Zhang Z."/>
            <person name="Wang Q."/>
            <person name="Fei Z."/>
            <person name="Jiao C."/>
            <person name="Wang Q."/>
        </authorList>
    </citation>
    <scope>NUCLEOTIDE SEQUENCE [LARGE SCALE GENOMIC DNA]</scope>
    <source>
        <strain evidence="3">cv. Varoflay</strain>
    </source>
</reference>
<gene>
    <name evidence="4" type="primary">LOC130465663</name>
</gene>
<proteinExistence type="predicted"/>
<dbReference type="RefSeq" id="XP_056690494.1">
    <property type="nucleotide sequence ID" value="XM_056834516.1"/>
</dbReference>
<sequence length="365" mass="41581">MGDTLVTSTGRTREGGGPSSIQCPVLNSTNYTVWAMRMKILLKVHKVRGTIETETESNDDEKNIMATTLLFQSIPDALILQVAELETAKKVWEAIKARHVGAERVREARLQTLMADFDRLKMKDTEKIDDFAGKLSKISSKSAALRENIEEPKLVKKFLKSLPRKKYIHIVASLEQVLDLNTTRFEDILGRIKAYEERVCDEEETQEDQSKLMYANMETQSNRGSNGEYRGRGRGGRFYNRGRGRGRFNGARELSKLVCSRFENRGHYASNCPDRLLKLQQTQEDDNNDTQDADELMMHEVVYLNEGKAVPSKYEVNTRDENIWYLDNGASNHMTGDGRYFSKIDDSITGKVKFGDDSRIDIKGK</sequence>
<dbReference type="Pfam" id="PF14223">
    <property type="entry name" value="Retrotran_gag_2"/>
    <property type="match status" value="1"/>
</dbReference>
<accession>A0ABM3R4F2</accession>
<feature type="compositionally biased region" description="Polar residues" evidence="1">
    <location>
        <begin position="1"/>
        <end position="10"/>
    </location>
</feature>
<feature type="region of interest" description="Disordered" evidence="1">
    <location>
        <begin position="1"/>
        <end position="21"/>
    </location>
</feature>